<proteinExistence type="predicted"/>
<gene>
    <name evidence="1" type="ORF">F1649_02420</name>
</gene>
<reference evidence="1 2" key="1">
    <citation type="submission" date="2019-09" db="EMBL/GenBank/DDBJ databases">
        <title>Pararcticibacter amylolyticus gen. nov., sp. nov., isolated from a rottenly hemp rope, and reclassification of Pedobacter tournemirensis as Pararcticibacter tournemirensis comb. nov.</title>
        <authorList>
            <person name="Cai Y."/>
        </authorList>
    </citation>
    <scope>NUCLEOTIDE SEQUENCE [LARGE SCALE GENOMIC DNA]</scope>
    <source>
        <strain evidence="1 2">TF5-37.2-LB10</strain>
    </source>
</reference>
<name>A0A5M9HHD9_9SPHI</name>
<keyword evidence="2" id="KW-1185">Reference proteome</keyword>
<accession>A0A5M9HHD9</accession>
<dbReference type="EMBL" id="VWNE01000003">
    <property type="protein sequence ID" value="KAA8485873.1"/>
    <property type="molecule type" value="Genomic_DNA"/>
</dbReference>
<evidence type="ECO:0000313" key="1">
    <source>
        <dbReference type="EMBL" id="KAA8485873.1"/>
    </source>
</evidence>
<protein>
    <submittedName>
        <fullName evidence="1">Uncharacterized protein</fullName>
    </submittedName>
</protein>
<dbReference type="Proteomes" id="UP000322918">
    <property type="component" value="Unassembled WGS sequence"/>
</dbReference>
<dbReference type="PROSITE" id="PS51257">
    <property type="entry name" value="PROKAR_LIPOPROTEIN"/>
    <property type="match status" value="1"/>
</dbReference>
<dbReference type="AlphaFoldDB" id="A0A5M9HHD9"/>
<sequence length="96" mass="10582">MKRPLRFISLPLLVIMVTASCSKDEAEKKEFCVECTMKETSLINGIEPTVTTMTVENCGWNQTTLDAYLKSGNTTVTSNNGGTTITIKLETTCQKK</sequence>
<organism evidence="1 2">
    <name type="scientific">Arcticibacter tournemirensis</name>
    <dbReference type="NCBI Taxonomy" id="699437"/>
    <lineage>
        <taxon>Bacteria</taxon>
        <taxon>Pseudomonadati</taxon>
        <taxon>Bacteroidota</taxon>
        <taxon>Sphingobacteriia</taxon>
        <taxon>Sphingobacteriales</taxon>
        <taxon>Sphingobacteriaceae</taxon>
        <taxon>Arcticibacter</taxon>
    </lineage>
</organism>
<evidence type="ECO:0000313" key="2">
    <source>
        <dbReference type="Proteomes" id="UP000322918"/>
    </source>
</evidence>
<dbReference type="RefSeq" id="WP_141816753.1">
    <property type="nucleotide sequence ID" value="NZ_VFPL01000002.1"/>
</dbReference>
<comment type="caution">
    <text evidence="1">The sequence shown here is derived from an EMBL/GenBank/DDBJ whole genome shotgun (WGS) entry which is preliminary data.</text>
</comment>